<dbReference type="InterPro" id="IPR036397">
    <property type="entry name" value="RNaseH_sf"/>
</dbReference>
<dbReference type="PANTHER" id="PTHR35004">
    <property type="entry name" value="TRANSPOSASE RV3428C-RELATED"/>
    <property type="match status" value="1"/>
</dbReference>
<dbReference type="EMBL" id="LXSH01000027">
    <property type="protein sequence ID" value="OAM20698.1"/>
    <property type="molecule type" value="Genomic_DNA"/>
</dbReference>
<sequence length="590" mass="66421">MPQKLAEIANRAAELPHGGKSAYLKEQAALLGISVQTLHRRLKADTVRTPRKRRSDAGKIALSLEDAKMIAAALMVTPRNNGKQLMTVEAAVDMLIANNEIDPVRVDKETGEVVRLSASTICRALKHYRLHPKQLNQPDPVNALQSLYPNHCWQIDASLCVLFYLPSKKKPGRSELNFMDAAEFYKNKPRNLERIALDRVWRYVVYDHCSGCIFVWYVFGGENSENLCETFIQAMQPKADRGRFPFCGRPTLVMLDPGAANTGYGFNNLCSQLEVKVQINKPGNARAKGGVENGNNLVETQFEGKLRFQRIDSIEQLQEQANQWMMFFNGGKTHNRTKISRFAAWQKIRPEQLILPPPADYCRELVLSRPEARKVKPDLTVSVGSKLYDVREVPFVMVGESLTVAKNPWRQGAVRVQRFDENGQEYWLEVPEVAINEWGFRTDAAVIGEEYKAHADTPAQTNKKELEKLVYGAATQEEVTAKRKAKALPFGGRINPFAHQEQALAADNRMYLQKQGTQMDYNRMEVREQVLSKVELAKLLKPRIEAAGGNWGEAVKTLQRLYPDGVAASQIEEVFGRLKTAGSLRIVKGA</sequence>
<dbReference type="SUPFAM" id="SSF53098">
    <property type="entry name" value="Ribonuclease H-like"/>
    <property type="match status" value="1"/>
</dbReference>
<protein>
    <submittedName>
        <fullName evidence="2">Integrase core domain protein</fullName>
    </submittedName>
</protein>
<dbReference type="PROSITE" id="PS50994">
    <property type="entry name" value="INTEGRASE"/>
    <property type="match status" value="1"/>
</dbReference>
<dbReference type="InterPro" id="IPR012337">
    <property type="entry name" value="RNaseH-like_sf"/>
</dbReference>
<proteinExistence type="predicted"/>
<feature type="domain" description="Integrase catalytic" evidence="1">
    <location>
        <begin position="145"/>
        <end position="349"/>
    </location>
</feature>
<accession>A0A1A9RNN1</accession>
<organism evidence="2 3">
    <name type="scientific">Eikenella corrodens</name>
    <dbReference type="NCBI Taxonomy" id="539"/>
    <lineage>
        <taxon>Bacteria</taxon>
        <taxon>Pseudomonadati</taxon>
        <taxon>Pseudomonadota</taxon>
        <taxon>Betaproteobacteria</taxon>
        <taxon>Neisseriales</taxon>
        <taxon>Neisseriaceae</taxon>
        <taxon>Eikenella</taxon>
    </lineage>
</organism>
<reference evidence="3" key="1">
    <citation type="submission" date="2016-05" db="EMBL/GenBank/DDBJ databases">
        <title>Draft genome of Corynebacterium afermentans subsp. afermentans LCDC 88199T.</title>
        <authorList>
            <person name="Bernier A.-M."/>
            <person name="Bernard K."/>
        </authorList>
    </citation>
    <scope>NUCLEOTIDE SEQUENCE [LARGE SCALE GENOMIC DNA]</scope>
    <source>
        <strain evidence="3">NML120819</strain>
    </source>
</reference>
<dbReference type="GO" id="GO:0015074">
    <property type="term" value="P:DNA integration"/>
    <property type="evidence" value="ECO:0007669"/>
    <property type="project" value="InterPro"/>
</dbReference>
<gene>
    <name evidence="2" type="ORF">A7P89_09450</name>
</gene>
<name>A0A1A9RNN1_EIKCO</name>
<dbReference type="InterPro" id="IPR001584">
    <property type="entry name" value="Integrase_cat-core"/>
</dbReference>
<evidence type="ECO:0000313" key="2">
    <source>
        <dbReference type="EMBL" id="OAM20698.1"/>
    </source>
</evidence>
<comment type="caution">
    <text evidence="2">The sequence shown here is derived from an EMBL/GenBank/DDBJ whole genome shotgun (WGS) entry which is preliminary data.</text>
</comment>
<dbReference type="PANTHER" id="PTHR35004:SF7">
    <property type="entry name" value="INTEGRASE PROTEIN"/>
    <property type="match status" value="1"/>
</dbReference>
<dbReference type="Proteomes" id="UP000078103">
    <property type="component" value="Unassembled WGS sequence"/>
</dbReference>
<dbReference type="GO" id="GO:0003676">
    <property type="term" value="F:nucleic acid binding"/>
    <property type="evidence" value="ECO:0007669"/>
    <property type="project" value="InterPro"/>
</dbReference>
<evidence type="ECO:0000313" key="3">
    <source>
        <dbReference type="Proteomes" id="UP000078103"/>
    </source>
</evidence>
<evidence type="ECO:0000259" key="1">
    <source>
        <dbReference type="PROSITE" id="PS50994"/>
    </source>
</evidence>
<dbReference type="AlphaFoldDB" id="A0A1A9RNN1"/>
<dbReference type="Gene3D" id="3.30.420.10">
    <property type="entry name" value="Ribonuclease H-like superfamily/Ribonuclease H"/>
    <property type="match status" value="1"/>
</dbReference>